<evidence type="ECO:0000256" key="2">
    <source>
        <dbReference type="SAM" id="MobiDB-lite"/>
    </source>
</evidence>
<feature type="domain" description="NACHT" evidence="3">
    <location>
        <begin position="89"/>
        <end position="242"/>
    </location>
</feature>
<proteinExistence type="predicted"/>
<dbReference type="EMBL" id="LATX01002515">
    <property type="protein sequence ID" value="KTB27879.1"/>
    <property type="molecule type" value="Genomic_DNA"/>
</dbReference>
<evidence type="ECO:0000256" key="1">
    <source>
        <dbReference type="ARBA" id="ARBA00022737"/>
    </source>
</evidence>
<evidence type="ECO:0000313" key="5">
    <source>
        <dbReference type="Proteomes" id="UP000054988"/>
    </source>
</evidence>
<dbReference type="AlphaFoldDB" id="A0A0W0EUX4"/>
<comment type="caution">
    <text evidence="4">The sequence shown here is derived from an EMBL/GenBank/DDBJ whole genome shotgun (WGS) entry which is preliminary data.</text>
</comment>
<dbReference type="PANTHER" id="PTHR10039:SF17">
    <property type="entry name" value="FUNGAL STAND N-TERMINAL GOODBYE DOMAIN-CONTAINING PROTEIN-RELATED"/>
    <property type="match status" value="1"/>
</dbReference>
<evidence type="ECO:0000313" key="4">
    <source>
        <dbReference type="EMBL" id="KTB27879.1"/>
    </source>
</evidence>
<dbReference type="Proteomes" id="UP000054988">
    <property type="component" value="Unassembled WGS sequence"/>
</dbReference>
<dbReference type="InterPro" id="IPR007111">
    <property type="entry name" value="NACHT_NTPase"/>
</dbReference>
<dbReference type="PANTHER" id="PTHR10039">
    <property type="entry name" value="AMELOGENIN"/>
    <property type="match status" value="1"/>
</dbReference>
<dbReference type="Pfam" id="PF24883">
    <property type="entry name" value="NPHP3_N"/>
    <property type="match status" value="1"/>
</dbReference>
<dbReference type="eggNOG" id="ENOG502QWK4">
    <property type="taxonomic scope" value="Eukaryota"/>
</dbReference>
<gene>
    <name evidence="4" type="ORF">WG66_19518</name>
</gene>
<sequence>MAFNRSNVNVARDAKNIVYGDQVIYGSISSNLDDAVSEATLKSLAQRSAPNACHDSEQRSPPPNCHPGTRTRILEELSQWFEDSSKTTKVFWFHGSAGIGKSAIAQNLAEKYAGKKVAATFFFSRNDTTRDNLAPFVASIAYQFATSGCLRPLLGPAIIKAIRSDLTLFHKSYENQFEKLIIEPCSELEMTNLDCIPNTIIIDGLDECIDHLSQERLLGIIYEATTVPRIPVPWVFLIFSRPEPQIRDAFDDFRTILRSFDFNSSDEAHRDIQMYFTDQFAILRKKHRRALRHEGTSWPNKDAIDQLVDRADGQFIFAVTVVKYIDTRDERPQDRLDTILRIYVERESESPYSDLDLLYRQILSTCHRWEKVRSIMEILVTPHKSPLDDSVWEISWRSPAIVAFLLDLQTGEVEAILSRLHSVLRMPEDDDHDIHITHASFTEFLSDRNRSGEYYTPEMSSSNYFDCVAVSLLRTFSTLKLHYPLCYPQSEFITAFSRWERMLRNDPSRLIHYSHHYWRYCKEVESPSADLIAALSSFDPCSFIAACMFHGFDLYLYSWEIVTKWAKVCILDFNLTMANSSQQSFGKSTQCFVEKWEPFFQGVCVAFPPVISPQKALWWTFDFERHLCHDPYPRRMFLQELYSINQAAMKSYPKGHTFLVLPADNRVQLPKDWIVTHATKNNGEAFMKVSRAFYAFENCPELLLDDVWDDTCKTVLRDWIKEDDLTNLKLLLKDRAEIFGIPLRRRTIKARGTNRKQE</sequence>
<name>A0A0W0EUX4_MONRR</name>
<organism evidence="4 5">
    <name type="scientific">Moniliophthora roreri</name>
    <name type="common">Frosty pod rot fungus</name>
    <name type="synonym">Monilia roreri</name>
    <dbReference type="NCBI Taxonomy" id="221103"/>
    <lineage>
        <taxon>Eukaryota</taxon>
        <taxon>Fungi</taxon>
        <taxon>Dikarya</taxon>
        <taxon>Basidiomycota</taxon>
        <taxon>Agaricomycotina</taxon>
        <taxon>Agaricomycetes</taxon>
        <taxon>Agaricomycetidae</taxon>
        <taxon>Agaricales</taxon>
        <taxon>Marasmiineae</taxon>
        <taxon>Marasmiaceae</taxon>
        <taxon>Moniliophthora</taxon>
    </lineage>
</organism>
<dbReference type="Gene3D" id="3.40.50.300">
    <property type="entry name" value="P-loop containing nucleotide triphosphate hydrolases"/>
    <property type="match status" value="1"/>
</dbReference>
<keyword evidence="1" id="KW-0677">Repeat</keyword>
<evidence type="ECO:0000259" key="3">
    <source>
        <dbReference type="PROSITE" id="PS50837"/>
    </source>
</evidence>
<reference evidence="4 5" key="1">
    <citation type="submission" date="2015-12" db="EMBL/GenBank/DDBJ databases">
        <title>Draft genome sequence of Moniliophthora roreri, the causal agent of frosty pod rot of cacao.</title>
        <authorList>
            <person name="Aime M.C."/>
            <person name="Diaz-Valderrama J.R."/>
            <person name="Kijpornyongpan T."/>
            <person name="Phillips-Mora W."/>
        </authorList>
    </citation>
    <scope>NUCLEOTIDE SEQUENCE [LARGE SCALE GENOMIC DNA]</scope>
    <source>
        <strain evidence="4 5">MCA 2952</strain>
    </source>
</reference>
<dbReference type="PROSITE" id="PS50837">
    <property type="entry name" value="NACHT"/>
    <property type="match status" value="1"/>
</dbReference>
<dbReference type="InterPro" id="IPR056884">
    <property type="entry name" value="NPHP3-like_N"/>
</dbReference>
<dbReference type="SUPFAM" id="SSF52540">
    <property type="entry name" value="P-loop containing nucleoside triphosphate hydrolases"/>
    <property type="match status" value="1"/>
</dbReference>
<protein>
    <recommendedName>
        <fullName evidence="3">NACHT domain-containing protein</fullName>
    </recommendedName>
</protein>
<dbReference type="InterPro" id="IPR027417">
    <property type="entry name" value="P-loop_NTPase"/>
</dbReference>
<feature type="region of interest" description="Disordered" evidence="2">
    <location>
        <begin position="47"/>
        <end position="68"/>
    </location>
</feature>
<accession>A0A0W0EUX4</accession>